<accession>E0IET9</accession>
<dbReference type="InterPro" id="IPR029044">
    <property type="entry name" value="Nucleotide-diphossugar_trans"/>
</dbReference>
<dbReference type="SUPFAM" id="SSF48452">
    <property type="entry name" value="TPR-like"/>
    <property type="match status" value="1"/>
</dbReference>
<dbReference type="STRING" id="717606.PaecuDRAFT_4180"/>
<dbReference type="Gene3D" id="1.25.40.10">
    <property type="entry name" value="Tetratricopeptide repeat domain"/>
    <property type="match status" value="1"/>
</dbReference>
<protein>
    <submittedName>
        <fullName evidence="2">Glycosyl transferase family 2</fullName>
    </submittedName>
</protein>
<dbReference type="SMART" id="SM00028">
    <property type="entry name" value="TPR"/>
    <property type="match status" value="3"/>
</dbReference>
<name>E0IET9_9BACL</name>
<reference evidence="2 3" key="1">
    <citation type="submission" date="2010-07" db="EMBL/GenBank/DDBJ databases">
        <title>The draft genome of Paenibacillus curdlanolyticus YK9.</title>
        <authorList>
            <consortium name="US DOE Joint Genome Institute (JGI-PGF)"/>
            <person name="Lucas S."/>
            <person name="Copeland A."/>
            <person name="Lapidus A."/>
            <person name="Cheng J.-F."/>
            <person name="Bruce D."/>
            <person name="Goodwin L."/>
            <person name="Pitluck S."/>
            <person name="Land M.L."/>
            <person name="Hauser L."/>
            <person name="Chang Y.-J."/>
            <person name="Jeffries C."/>
            <person name="Anderson I.J."/>
            <person name="Johnson E."/>
            <person name="Loganathan U."/>
            <person name="Mulhopadhyay B."/>
            <person name="Kyrpides N."/>
            <person name="Woyke T.J."/>
        </authorList>
    </citation>
    <scope>NUCLEOTIDE SEQUENCE [LARGE SCALE GENOMIC DNA]</scope>
    <source>
        <strain evidence="2 3">YK9</strain>
    </source>
</reference>
<dbReference type="AlphaFoldDB" id="E0IET9"/>
<dbReference type="CDD" id="cd02511">
    <property type="entry name" value="Beta4Glucosyltransferase"/>
    <property type="match status" value="1"/>
</dbReference>
<dbReference type="EMBL" id="AEDD01000012">
    <property type="protein sequence ID" value="EFM09177.1"/>
    <property type="molecule type" value="Genomic_DNA"/>
</dbReference>
<keyword evidence="3" id="KW-1185">Reference proteome</keyword>
<gene>
    <name evidence="2" type="ORF">PaecuDRAFT_4180</name>
</gene>
<evidence type="ECO:0000313" key="2">
    <source>
        <dbReference type="EMBL" id="EFM09177.1"/>
    </source>
</evidence>
<dbReference type="PANTHER" id="PTHR43630:SF2">
    <property type="entry name" value="GLYCOSYLTRANSFERASE"/>
    <property type="match status" value="1"/>
</dbReference>
<dbReference type="InterPro" id="IPR001173">
    <property type="entry name" value="Glyco_trans_2-like"/>
</dbReference>
<dbReference type="OrthoDB" id="9815923at2"/>
<dbReference type="RefSeq" id="WP_006040163.1">
    <property type="nucleotide sequence ID" value="NZ_AEDD01000012.1"/>
</dbReference>
<dbReference type="SUPFAM" id="SSF53448">
    <property type="entry name" value="Nucleotide-diphospho-sugar transferases"/>
    <property type="match status" value="1"/>
</dbReference>
<sequence>MELRESPGVSLCMIVRNEEAFIEECLASAAPYVSEMLVCDTGSTDRTMEIAHACGARVVSIPWDDDFAAARNLSLELAAHPWILVLDADERLEAPEPSQWRELLCDETAAGYYVRLISVLERTGGEQGSGTLVTDAVCRLFRNDAQIRFSGIIHEECATAVALAQRGPVAIAPVTVRHEGYRANVIEERRKPERNARLLAKALAKEPDNIMLRYAAGTELFGAGRWLEAIEWLAPLAEGEGLGETCGFASDVRLKLSHAYRLAGQLEAAIAHAEAGVREYPDFPDMCEALAAAYMARDDAPSALRALEQAIAIGPAAPYYSSVAGAGGFRSHYAAGASCERLYRWREAAAHYRAALGEHPAYEAAEMRLRLLACGEAGLMVKMARAMALRAAGAESDVGSPAGLYDLLLPNALAAARHLKATTATQALAVGLRASEAGRWAEAAEHFAVARSVAASPVQARAAAAGLAAAFAARAAAALEAPVTRAEGRGAKAGLPRCFAELRLIVLAAIYEP</sequence>
<dbReference type="Gene3D" id="3.90.550.10">
    <property type="entry name" value="Spore Coat Polysaccharide Biosynthesis Protein SpsA, Chain A"/>
    <property type="match status" value="1"/>
</dbReference>
<dbReference type="Pfam" id="PF00535">
    <property type="entry name" value="Glycos_transf_2"/>
    <property type="match status" value="1"/>
</dbReference>
<keyword evidence="2" id="KW-0808">Transferase</keyword>
<dbReference type="InterPro" id="IPR019734">
    <property type="entry name" value="TPR_rpt"/>
</dbReference>
<dbReference type="Proteomes" id="UP000005387">
    <property type="component" value="Unassembled WGS sequence"/>
</dbReference>
<dbReference type="eggNOG" id="COG0457">
    <property type="taxonomic scope" value="Bacteria"/>
</dbReference>
<evidence type="ECO:0000313" key="3">
    <source>
        <dbReference type="Proteomes" id="UP000005387"/>
    </source>
</evidence>
<evidence type="ECO:0000259" key="1">
    <source>
        <dbReference type="Pfam" id="PF00535"/>
    </source>
</evidence>
<dbReference type="eggNOG" id="COG0463">
    <property type="taxonomic scope" value="Bacteria"/>
</dbReference>
<organism evidence="2 3">
    <name type="scientific">Paenibacillus curdlanolyticus YK9</name>
    <dbReference type="NCBI Taxonomy" id="717606"/>
    <lineage>
        <taxon>Bacteria</taxon>
        <taxon>Bacillati</taxon>
        <taxon>Bacillota</taxon>
        <taxon>Bacilli</taxon>
        <taxon>Bacillales</taxon>
        <taxon>Paenibacillaceae</taxon>
        <taxon>Paenibacillus</taxon>
    </lineage>
</organism>
<feature type="domain" description="Glycosyltransferase 2-like" evidence="1">
    <location>
        <begin position="10"/>
        <end position="93"/>
    </location>
</feature>
<dbReference type="InterPro" id="IPR011990">
    <property type="entry name" value="TPR-like_helical_dom_sf"/>
</dbReference>
<proteinExistence type="predicted"/>
<dbReference type="PANTHER" id="PTHR43630">
    <property type="entry name" value="POLY-BETA-1,6-N-ACETYL-D-GLUCOSAMINE SYNTHASE"/>
    <property type="match status" value="1"/>
</dbReference>
<dbReference type="GO" id="GO:0016740">
    <property type="term" value="F:transferase activity"/>
    <property type="evidence" value="ECO:0007669"/>
    <property type="project" value="UniProtKB-KW"/>
</dbReference>